<protein>
    <submittedName>
        <fullName evidence="1">Uncharacterized protein</fullName>
    </submittedName>
</protein>
<name>A0ABQ8TPE7_PERAM</name>
<gene>
    <name evidence="1" type="ORF">ANN_10589</name>
</gene>
<keyword evidence="2" id="KW-1185">Reference proteome</keyword>
<sequence>MMNNKMFYEEVQQCAIFLRRERVKWYTLLSKIYNDMCDTMYNFNRNVLKPVCFISKRLDFRPERISFHEERESVSLPRRKPGFKYQRIQVKTTEEKFVLRCNPVGSLFELCSSFRSQEAVLIDFPVFLILFLPILVPDKSGLVVDYMETTSDVANEARDSTSASSKHCTYSYCIVYVSDIFI</sequence>
<dbReference type="Proteomes" id="UP001148838">
    <property type="component" value="Unassembled WGS sequence"/>
</dbReference>
<evidence type="ECO:0000313" key="1">
    <source>
        <dbReference type="EMBL" id="KAJ4448571.1"/>
    </source>
</evidence>
<dbReference type="EMBL" id="JAJSOF020000005">
    <property type="protein sequence ID" value="KAJ4448571.1"/>
    <property type="molecule type" value="Genomic_DNA"/>
</dbReference>
<comment type="caution">
    <text evidence="1">The sequence shown here is derived from an EMBL/GenBank/DDBJ whole genome shotgun (WGS) entry which is preliminary data.</text>
</comment>
<evidence type="ECO:0000313" key="2">
    <source>
        <dbReference type="Proteomes" id="UP001148838"/>
    </source>
</evidence>
<organism evidence="1 2">
    <name type="scientific">Periplaneta americana</name>
    <name type="common">American cockroach</name>
    <name type="synonym">Blatta americana</name>
    <dbReference type="NCBI Taxonomy" id="6978"/>
    <lineage>
        <taxon>Eukaryota</taxon>
        <taxon>Metazoa</taxon>
        <taxon>Ecdysozoa</taxon>
        <taxon>Arthropoda</taxon>
        <taxon>Hexapoda</taxon>
        <taxon>Insecta</taxon>
        <taxon>Pterygota</taxon>
        <taxon>Neoptera</taxon>
        <taxon>Polyneoptera</taxon>
        <taxon>Dictyoptera</taxon>
        <taxon>Blattodea</taxon>
        <taxon>Blattoidea</taxon>
        <taxon>Blattidae</taxon>
        <taxon>Blattinae</taxon>
        <taxon>Periplaneta</taxon>
    </lineage>
</organism>
<reference evidence="1 2" key="1">
    <citation type="journal article" date="2022" name="Allergy">
        <title>Genome assembly and annotation of Periplaneta americana reveal a comprehensive cockroach allergen profile.</title>
        <authorList>
            <person name="Wang L."/>
            <person name="Xiong Q."/>
            <person name="Saelim N."/>
            <person name="Wang L."/>
            <person name="Nong W."/>
            <person name="Wan A.T."/>
            <person name="Shi M."/>
            <person name="Liu X."/>
            <person name="Cao Q."/>
            <person name="Hui J.H.L."/>
            <person name="Sookrung N."/>
            <person name="Leung T.F."/>
            <person name="Tungtrongchitr A."/>
            <person name="Tsui S.K.W."/>
        </authorList>
    </citation>
    <scope>NUCLEOTIDE SEQUENCE [LARGE SCALE GENOMIC DNA]</scope>
    <source>
        <strain evidence="1">PWHHKU_190912</strain>
    </source>
</reference>
<proteinExistence type="predicted"/>
<accession>A0ABQ8TPE7</accession>